<dbReference type="PANTHER" id="PTHR34800:SF1">
    <property type="entry name" value="TETRAPYRROLE-BINDING PROTEIN, CHLOROPLASTIC"/>
    <property type="match status" value="1"/>
</dbReference>
<dbReference type="CDD" id="cd16383">
    <property type="entry name" value="GUN4"/>
    <property type="match status" value="1"/>
</dbReference>
<dbReference type="Gene3D" id="1.25.40.620">
    <property type="match status" value="1"/>
</dbReference>
<evidence type="ECO:0000313" key="3">
    <source>
        <dbReference type="EMBL" id="PSC75665.1"/>
    </source>
</evidence>
<protein>
    <recommendedName>
        <fullName evidence="2">GUN4-like domain-containing protein</fullName>
    </recommendedName>
</protein>
<name>A0A2P6VNP3_9CHLO</name>
<dbReference type="InterPro" id="IPR008629">
    <property type="entry name" value="GUN4-like"/>
</dbReference>
<dbReference type="InterPro" id="IPR037215">
    <property type="entry name" value="GUN4-like_sf"/>
</dbReference>
<evidence type="ECO:0000313" key="4">
    <source>
        <dbReference type="Proteomes" id="UP000239649"/>
    </source>
</evidence>
<reference evidence="3 4" key="1">
    <citation type="journal article" date="2018" name="Plant J.">
        <title>Genome sequences of Chlorella sorokiniana UTEX 1602 and Micractinium conductrix SAG 241.80: implications to maltose excretion by a green alga.</title>
        <authorList>
            <person name="Arriola M.B."/>
            <person name="Velmurugan N."/>
            <person name="Zhang Y."/>
            <person name="Plunkett M.H."/>
            <person name="Hondzo H."/>
            <person name="Barney B.M."/>
        </authorList>
    </citation>
    <scope>NUCLEOTIDE SEQUENCE [LARGE SCALE GENOMIC DNA]</scope>
    <source>
        <strain evidence="3 4">SAG 241.80</strain>
    </source>
</reference>
<proteinExistence type="predicted"/>
<feature type="compositionally biased region" description="Low complexity" evidence="1">
    <location>
        <begin position="51"/>
        <end position="80"/>
    </location>
</feature>
<dbReference type="GO" id="GO:0009507">
    <property type="term" value="C:chloroplast"/>
    <property type="evidence" value="ECO:0007669"/>
    <property type="project" value="TreeGrafter"/>
</dbReference>
<comment type="caution">
    <text evidence="3">The sequence shown here is derived from an EMBL/GenBank/DDBJ whole genome shotgun (WGS) entry which is preliminary data.</text>
</comment>
<dbReference type="PANTHER" id="PTHR34800">
    <property type="entry name" value="TETRAPYRROLE-BINDING PROTEIN, CHLOROPLASTIC"/>
    <property type="match status" value="1"/>
</dbReference>
<keyword evidence="4" id="KW-1185">Reference proteome</keyword>
<dbReference type="STRING" id="554055.A0A2P6VNP3"/>
<dbReference type="GO" id="GO:0046906">
    <property type="term" value="F:tetrapyrrole binding"/>
    <property type="evidence" value="ECO:0007669"/>
    <property type="project" value="TreeGrafter"/>
</dbReference>
<evidence type="ECO:0000259" key="2">
    <source>
        <dbReference type="Pfam" id="PF05419"/>
    </source>
</evidence>
<dbReference type="GO" id="GO:0010019">
    <property type="term" value="P:chloroplast-nucleus signaling pathway"/>
    <property type="evidence" value="ECO:0007669"/>
    <property type="project" value="TreeGrafter"/>
</dbReference>
<dbReference type="SUPFAM" id="SSF140869">
    <property type="entry name" value="GUN4-like"/>
    <property type="match status" value="1"/>
</dbReference>
<feature type="domain" description="GUN4-like" evidence="2">
    <location>
        <begin position="93"/>
        <end position="231"/>
    </location>
</feature>
<dbReference type="Proteomes" id="UP000239649">
    <property type="component" value="Unassembled WGS sequence"/>
</dbReference>
<feature type="compositionally biased region" description="Low complexity" evidence="1">
    <location>
        <begin position="238"/>
        <end position="251"/>
    </location>
</feature>
<dbReference type="AlphaFoldDB" id="A0A2P6VNP3"/>
<feature type="region of interest" description="Disordered" evidence="1">
    <location>
        <begin position="51"/>
        <end position="81"/>
    </location>
</feature>
<dbReference type="Pfam" id="PF05419">
    <property type="entry name" value="GUN4"/>
    <property type="match status" value="1"/>
</dbReference>
<dbReference type="EMBL" id="LHPF02000002">
    <property type="protein sequence ID" value="PSC75665.1"/>
    <property type="molecule type" value="Genomic_DNA"/>
</dbReference>
<evidence type="ECO:0000256" key="1">
    <source>
        <dbReference type="SAM" id="MobiDB-lite"/>
    </source>
</evidence>
<sequence>MSHAACTLAAGPVLAAQARRGTASTTAAGPAARLVVRAAGLDSSSLSNSLTSSSSLLGPKAPGSQGSSSLGPKLSSSKPQISLDDVPLKSKVDGMDYSKLRDLLKEGKWREAEDETRELLIQAAGAAAVKRGWVYFSEVKFIPVDDMQTLDGLWKAASRGKFGYAVQREVWLQNRRQWPKFFKAIDWVIGENNVYRKWPAEFDYSLNAPKGHLPLTNALRGTRLFEAIMDHEAFQKPSVGGASSNGSSNGSQPDWLNK</sequence>
<gene>
    <name evidence="3" type="ORF">C2E20_1616</name>
</gene>
<feature type="region of interest" description="Disordered" evidence="1">
    <location>
        <begin position="236"/>
        <end position="258"/>
    </location>
</feature>
<organism evidence="3 4">
    <name type="scientific">Micractinium conductrix</name>
    <dbReference type="NCBI Taxonomy" id="554055"/>
    <lineage>
        <taxon>Eukaryota</taxon>
        <taxon>Viridiplantae</taxon>
        <taxon>Chlorophyta</taxon>
        <taxon>core chlorophytes</taxon>
        <taxon>Trebouxiophyceae</taxon>
        <taxon>Chlorellales</taxon>
        <taxon>Chlorellaceae</taxon>
        <taxon>Chlorella clade</taxon>
        <taxon>Micractinium</taxon>
    </lineage>
</organism>
<dbReference type="Gene3D" id="1.10.10.1770">
    <property type="entry name" value="Gun4-like"/>
    <property type="match status" value="1"/>
</dbReference>
<dbReference type="OrthoDB" id="4835at2759"/>
<accession>A0A2P6VNP3</accession>